<dbReference type="EMBL" id="HE575324">
    <property type="protein sequence ID" value="CCC94894.1"/>
    <property type="molecule type" value="Genomic_DNA"/>
</dbReference>
<reference evidence="1" key="1">
    <citation type="journal article" date="2012" name="Proc. Natl. Acad. Sci. U.S.A.">
        <title>Antigenic diversity is generated by distinct evolutionary mechanisms in African trypanosome species.</title>
        <authorList>
            <person name="Jackson A.P."/>
            <person name="Berry A."/>
            <person name="Aslett M."/>
            <person name="Allison H.C."/>
            <person name="Burton P."/>
            <person name="Vavrova-Anderson J."/>
            <person name="Brown R."/>
            <person name="Browne H."/>
            <person name="Corton N."/>
            <person name="Hauser H."/>
            <person name="Gamble J."/>
            <person name="Gilderthorp R."/>
            <person name="Marcello L."/>
            <person name="McQuillan J."/>
            <person name="Otto T.D."/>
            <person name="Quail M.A."/>
            <person name="Sanders M.J."/>
            <person name="van Tonder A."/>
            <person name="Ginger M.L."/>
            <person name="Field M.C."/>
            <person name="Barry J.D."/>
            <person name="Hertz-Fowler C."/>
            <person name="Berriman M."/>
        </authorList>
    </citation>
    <scope>NUCLEOTIDE SEQUENCE</scope>
    <source>
        <strain evidence="1">IL3000</strain>
    </source>
</reference>
<protein>
    <submittedName>
        <fullName evidence="1">Uncharacterized protein TCIL3000_11_2880</fullName>
    </submittedName>
</protein>
<organism evidence="1">
    <name type="scientific">Trypanosoma congolense (strain IL3000)</name>
    <dbReference type="NCBI Taxonomy" id="1068625"/>
    <lineage>
        <taxon>Eukaryota</taxon>
        <taxon>Discoba</taxon>
        <taxon>Euglenozoa</taxon>
        <taxon>Kinetoplastea</taxon>
        <taxon>Metakinetoplastina</taxon>
        <taxon>Trypanosomatida</taxon>
        <taxon>Trypanosomatidae</taxon>
        <taxon>Trypanosoma</taxon>
        <taxon>Nannomonas</taxon>
    </lineage>
</organism>
<gene>
    <name evidence="1" type="ORF">TCIL3000_11_2880</name>
</gene>
<dbReference type="Pfam" id="PF00612">
    <property type="entry name" value="IQ"/>
    <property type="match status" value="1"/>
</dbReference>
<evidence type="ECO:0000313" key="1">
    <source>
        <dbReference type="EMBL" id="CCC94894.1"/>
    </source>
</evidence>
<sequence>MFVLPALKEASSDLLEAGKIAMELRPTPPPPKLAPSLLRLWGIPFESDLPEEGTMRTAIVREYLIGCALWIREFNASLNTVFARAIRYTVKDEAVEREFIEEDADYLAWRCFIKHTCLASIACLERRENTERQFIVGAHLESLLSCVSQYESVHRQLVATQFLESLFLKLCQVKPGWMWRSVPKVFEDGFAERPAALPPWLLEFGRQEQLERREIEHSFLRGILLSLEVFVAVEKRLMYQANVLRIDETIVAMLGRSATAIQAVFRGYSVRKAYHSTS</sequence>
<accession>G0UZS5</accession>
<name>G0UZS5_TRYCI</name>
<dbReference type="SMART" id="SM00015">
    <property type="entry name" value="IQ"/>
    <property type="match status" value="1"/>
</dbReference>
<dbReference type="InterPro" id="IPR000048">
    <property type="entry name" value="IQ_motif_EF-hand-BS"/>
</dbReference>
<dbReference type="VEuPathDB" id="TriTrypDB:TcIL3000.11.2880"/>
<dbReference type="PROSITE" id="PS50096">
    <property type="entry name" value="IQ"/>
    <property type="match status" value="1"/>
</dbReference>
<proteinExistence type="predicted"/>
<dbReference type="AlphaFoldDB" id="G0UZS5"/>
<dbReference type="CDD" id="cd23767">
    <property type="entry name" value="IQCD"/>
    <property type="match status" value="1"/>
</dbReference>